<feature type="repeat" description="ANK" evidence="10">
    <location>
        <begin position="576"/>
        <end position="608"/>
    </location>
</feature>
<feature type="transmembrane region" description="Helical" evidence="12">
    <location>
        <begin position="1233"/>
        <end position="1256"/>
    </location>
</feature>
<evidence type="ECO:0000256" key="6">
    <source>
        <dbReference type="ARBA" id="ARBA00023043"/>
    </source>
</evidence>
<keyword evidence="3 12" id="KW-0812">Transmembrane</keyword>
<evidence type="ECO:0000256" key="9">
    <source>
        <dbReference type="ARBA" id="ARBA00023303"/>
    </source>
</evidence>
<dbReference type="PANTHER" id="PTHR24198:SF165">
    <property type="entry name" value="ANKYRIN REPEAT-CONTAINING PROTEIN-RELATED"/>
    <property type="match status" value="1"/>
</dbReference>
<dbReference type="InterPro" id="IPR005821">
    <property type="entry name" value="Ion_trans_dom"/>
</dbReference>
<accession>A0A979FKW8</accession>
<keyword evidence="4" id="KW-0677">Repeat</keyword>
<dbReference type="CTD" id="33768"/>
<feature type="domain" description="Ion transport" evidence="13">
    <location>
        <begin position="1335"/>
        <end position="1491"/>
    </location>
</feature>
<evidence type="ECO:0000313" key="15">
    <source>
        <dbReference type="RefSeq" id="XP_047737186.1"/>
    </source>
</evidence>
<dbReference type="KEGG" id="hazt:108673131"/>
<evidence type="ECO:0000256" key="4">
    <source>
        <dbReference type="ARBA" id="ARBA00022737"/>
    </source>
</evidence>
<feature type="repeat" description="ANK" evidence="10">
    <location>
        <begin position="676"/>
        <end position="708"/>
    </location>
</feature>
<evidence type="ECO:0000256" key="8">
    <source>
        <dbReference type="ARBA" id="ARBA00023136"/>
    </source>
</evidence>
<evidence type="ECO:0000313" key="14">
    <source>
        <dbReference type="Proteomes" id="UP000694843"/>
    </source>
</evidence>
<feature type="repeat" description="ANK" evidence="10">
    <location>
        <begin position="418"/>
        <end position="450"/>
    </location>
</feature>
<evidence type="ECO:0000256" key="5">
    <source>
        <dbReference type="ARBA" id="ARBA00022989"/>
    </source>
</evidence>
<feature type="repeat" description="ANK" evidence="10">
    <location>
        <begin position="778"/>
        <end position="810"/>
    </location>
</feature>
<dbReference type="PROSITE" id="PS50297">
    <property type="entry name" value="ANK_REP_REGION"/>
    <property type="match status" value="20"/>
</dbReference>
<feature type="region of interest" description="Disordered" evidence="11">
    <location>
        <begin position="1621"/>
        <end position="1664"/>
    </location>
</feature>
<dbReference type="Pfam" id="PF13637">
    <property type="entry name" value="Ank_4"/>
    <property type="match status" value="1"/>
</dbReference>
<dbReference type="RefSeq" id="XP_047737186.1">
    <property type="nucleotide sequence ID" value="XM_047881230.1"/>
</dbReference>
<name>A0A979FKW8_HYAAZ</name>
<dbReference type="PANTHER" id="PTHR24198">
    <property type="entry name" value="ANKYRIN REPEAT AND PROTEIN KINASE DOMAIN-CONTAINING PROTEIN"/>
    <property type="match status" value="1"/>
</dbReference>
<feature type="repeat" description="ANK" evidence="10">
    <location>
        <begin position="350"/>
        <end position="382"/>
    </location>
</feature>
<feature type="repeat" description="ANK" evidence="10">
    <location>
        <begin position="250"/>
        <end position="270"/>
    </location>
</feature>
<feature type="repeat" description="ANK" evidence="10">
    <location>
        <begin position="284"/>
        <end position="316"/>
    </location>
</feature>
<dbReference type="Gene3D" id="1.25.40.20">
    <property type="entry name" value="Ankyrin repeat-containing domain"/>
    <property type="match status" value="8"/>
</dbReference>
<keyword evidence="5 12" id="KW-1133">Transmembrane helix</keyword>
<sequence>MPLALKGDWPAIDHAIRILEQIRLPSTKFEPYAPLRPLVDEASGYTPLLFAARDNRVQIIDRLIDLGCDPNAKTKDGWAAVHLAAMYSREEAIRALVHRRADINATGGPKEQTVAHLVAGRSIGAAVSLMKVILMYGKPELRLVKDNKGDLPLFTAIEAGNSGLVKELLFHHAREQVRDSRQKTKDTALHIACWKKDTELARVLVDAGSIVDAKNAAGKTPLHVAAEMGDDATAKFFYNIHVNPNIVDNQERTPIHTAAEHGNTAIVELLSDKFKASVMERTKDGSTLAHIASLHGHPDTVLSFLKKGVPLHMPNKEGARCLHTAAQAGHIGVVNTILAKGEHVDVPTNIGYTALHIAVKANKPGMVETLLGWGASLKIQGGPGKESALHLAARVKDGEKCAEMLLKSGADPNLQKFDGQTPLMLAAYHGNSRVMKLLIEYGADPVVRSENGETALHLACETCRVDVAKSLLEYTIRKSGRDAVTSVVDTANLKGETPLHYTARIVPSSAAKTDQSKEMAALLLSNGKNIGAQTHETKETPFHYVCVSGNEAVLREMLAHVPPSKVQSYVNAPSRKGWSPLLSAADCGHLNIVNLLLENHARVDVFDHDGNAALHLAAAKGFEPVSDALLAHKAFVNARSVAGLTALHLAAVGGYTFLVKDLIIEHSAQKDPLSNTKQTPLHLAAEHGQLEVIETLLQLGADTNATTEEGKKAVHLAAMRNHSDVVKHFLKLSPELVSTADKDGNTCAHIAALRGSVDVVRELMKHNPSMVTGGRNRSYSTPLHLAAEGGNAELVEFLVTNGASATLEDGEGLTAVHLAARYGHLEVINSLGYTHQDLGIFSRKLGMTALHIAAHYGQTEILRELISHMPATIKSMPPAAKGGKPFIPELGAESDLTPLHLAAHQGNENVIRVLFNSPGVVADVKSKIHHYIPLHMACINGHTNVVGLLLSKSAKQVHIADKKGRTGLHIAATHGHYDMVALLMGQGVDLGAKDREGWTPLHYSAKMGHIKVVRLLTEAGAKTTDKTNEGKIPICYAAAYDHVEVFSYLIQKEHDSYELLGDKKYVHDLTVMSRKYAHQPLQEYVLLSPAPPDIAHKLSHTLLHLSETVSLFYLPFSEKESQKDLIEASVFAEELATELVAIASASFSPGVLLRALDGRGIALLDSLIEHEQKMVIAHPSVQRYLNDVWMGSLKWPAWKMAAVFLMCLIVPPVWIFFSLPLRHKYYRIPFTKFLSYLVSHCYMLLLMILMTVTPLSPIWELTDLMPRWYEWMLLGWLSGNLVAELTSPGDRTGLGWIKVFVLMFGGMGVLTHVFGFLYYGHQGPLQEILYVRNVLIGCGLLLATVQLLDFLSFHNLFGPWAVIIGKLMVDLGRFLVILAIFMFGFTMYLSAIYNPMRPIYTGRNTSLVVGSGYPPFEAPVQDPFSTSELLFFSLFGLVEPDYMPPFYSHPFWAKTLMKVVFGVYQMVTVVVLINLLIAMMSDTYQRIHAKSDIEWKYGLAKLIRNMSRTSGTPSPLNLLLKLTVSAVACAKYRGNLCSEAALDYIRKEGRMESAHAIEARAEQRFNKRLNKSRGSIAPHSTENLIQATGSTSDLGGEEGEEAIKSVSECVDWSHVVKRYREKKEKDSLTAKNAQASSGELSLGIKKDEEDKGRKDEPEADNKDS</sequence>
<comment type="subcellular location">
    <subcellularLocation>
        <location evidence="1">Membrane</location>
        <topology evidence="1">Multi-pass membrane protein</topology>
    </subcellularLocation>
</comment>
<feature type="transmembrane region" description="Helical" evidence="12">
    <location>
        <begin position="1459"/>
        <end position="1480"/>
    </location>
</feature>
<feature type="region of interest" description="Disordered" evidence="11">
    <location>
        <begin position="1573"/>
        <end position="1600"/>
    </location>
</feature>
<feature type="repeat" description="ANK" evidence="10">
    <location>
        <begin position="609"/>
        <end position="641"/>
    </location>
</feature>
<evidence type="ECO:0000256" key="3">
    <source>
        <dbReference type="ARBA" id="ARBA00022692"/>
    </source>
</evidence>
<feature type="transmembrane region" description="Helical" evidence="12">
    <location>
        <begin position="1374"/>
        <end position="1393"/>
    </location>
</feature>
<evidence type="ECO:0000259" key="13">
    <source>
        <dbReference type="Pfam" id="PF00520"/>
    </source>
</evidence>
<keyword evidence="6 10" id="KW-0040">ANK repeat</keyword>
<protein>
    <submittedName>
        <fullName evidence="15">Serine/threonine-protein phosphatase 6 regulatory ankyrin repeat subunit C</fullName>
    </submittedName>
</protein>
<keyword evidence="2" id="KW-0813">Transport</keyword>
<keyword evidence="7" id="KW-0406">Ion transport</keyword>
<feature type="compositionally biased region" description="Polar residues" evidence="11">
    <location>
        <begin position="1629"/>
        <end position="1639"/>
    </location>
</feature>
<dbReference type="Pfam" id="PF12796">
    <property type="entry name" value="Ank_2"/>
    <property type="match status" value="8"/>
</dbReference>
<dbReference type="GO" id="GO:0034703">
    <property type="term" value="C:cation channel complex"/>
    <property type="evidence" value="ECO:0007669"/>
    <property type="project" value="UniProtKB-ARBA"/>
</dbReference>
<keyword evidence="8 12" id="KW-0472">Membrane</keyword>
<feature type="repeat" description="ANK" evidence="10">
    <location>
        <begin position="217"/>
        <end position="249"/>
    </location>
</feature>
<feature type="repeat" description="ANK" evidence="10">
    <location>
        <begin position="963"/>
        <end position="995"/>
    </location>
</feature>
<evidence type="ECO:0000256" key="1">
    <source>
        <dbReference type="ARBA" id="ARBA00004141"/>
    </source>
</evidence>
<feature type="compositionally biased region" description="Basic and acidic residues" evidence="11">
    <location>
        <begin position="1644"/>
        <end position="1664"/>
    </location>
</feature>
<keyword evidence="14" id="KW-1185">Reference proteome</keyword>
<feature type="repeat" description="ANK" evidence="10">
    <location>
        <begin position="76"/>
        <end position="108"/>
    </location>
</feature>
<dbReference type="GeneID" id="108673131"/>
<dbReference type="Pfam" id="PF00023">
    <property type="entry name" value="Ank"/>
    <property type="match status" value="2"/>
</dbReference>
<evidence type="ECO:0000256" key="12">
    <source>
        <dbReference type="SAM" id="Phobius"/>
    </source>
</evidence>
<gene>
    <name evidence="15" type="primary">LOC108673131</name>
</gene>
<feature type="repeat" description="ANK" evidence="10">
    <location>
        <begin position="996"/>
        <end position="1028"/>
    </location>
</feature>
<reference evidence="15" key="1">
    <citation type="submission" date="2025-08" db="UniProtKB">
        <authorList>
            <consortium name="RefSeq"/>
        </authorList>
    </citation>
    <scope>IDENTIFICATION</scope>
    <source>
        <tissue evidence="15">Whole organism</tissue>
    </source>
</reference>
<dbReference type="InterPro" id="IPR036770">
    <property type="entry name" value="Ankyrin_rpt-contain_sf"/>
</dbReference>
<feature type="transmembrane region" description="Helical" evidence="12">
    <location>
        <begin position="1331"/>
        <end position="1353"/>
    </location>
</feature>
<dbReference type="PRINTS" id="PR01415">
    <property type="entry name" value="ANKYRIN"/>
</dbReference>
<organism evidence="14 15">
    <name type="scientific">Hyalella azteca</name>
    <name type="common">Amphipod</name>
    <dbReference type="NCBI Taxonomy" id="294128"/>
    <lineage>
        <taxon>Eukaryota</taxon>
        <taxon>Metazoa</taxon>
        <taxon>Ecdysozoa</taxon>
        <taxon>Arthropoda</taxon>
        <taxon>Crustacea</taxon>
        <taxon>Multicrustacea</taxon>
        <taxon>Malacostraca</taxon>
        <taxon>Eumalacostraca</taxon>
        <taxon>Peracarida</taxon>
        <taxon>Amphipoda</taxon>
        <taxon>Senticaudata</taxon>
        <taxon>Talitrida</taxon>
        <taxon>Talitroidea</taxon>
        <taxon>Hyalellidae</taxon>
        <taxon>Hyalella</taxon>
    </lineage>
</organism>
<dbReference type="OMA" id="CLYIRNQ"/>
<feature type="repeat" description="ANK" evidence="10">
    <location>
        <begin position="184"/>
        <end position="216"/>
    </location>
</feature>
<feature type="repeat" description="ANK" evidence="10">
    <location>
        <begin position="929"/>
        <end position="954"/>
    </location>
</feature>
<feature type="transmembrane region" description="Helical" evidence="12">
    <location>
        <begin position="1200"/>
        <end position="1221"/>
    </location>
</feature>
<dbReference type="PRINTS" id="PR01097">
    <property type="entry name" value="TRNSRECEPTRP"/>
</dbReference>
<dbReference type="SMART" id="SM00248">
    <property type="entry name" value="ANK"/>
    <property type="match status" value="28"/>
</dbReference>
<feature type="repeat" description="ANK" evidence="10">
    <location>
        <begin position="894"/>
        <end position="916"/>
    </location>
</feature>
<evidence type="ECO:0000256" key="2">
    <source>
        <dbReference type="ARBA" id="ARBA00022448"/>
    </source>
</evidence>
<proteinExistence type="predicted"/>
<dbReference type="InterPro" id="IPR002110">
    <property type="entry name" value="Ankyrin_rpt"/>
</dbReference>
<feature type="repeat" description="ANK" evidence="10">
    <location>
        <begin position="811"/>
        <end position="831"/>
    </location>
</feature>
<dbReference type="Proteomes" id="UP000694843">
    <property type="component" value="Unplaced"/>
</dbReference>
<dbReference type="InterPro" id="IPR002153">
    <property type="entry name" value="TRPC_channel"/>
</dbReference>
<evidence type="ECO:0000256" key="11">
    <source>
        <dbReference type="SAM" id="MobiDB-lite"/>
    </source>
</evidence>
<feature type="compositionally biased region" description="Polar residues" evidence="11">
    <location>
        <begin position="1578"/>
        <end position="1593"/>
    </location>
</feature>
<feature type="transmembrane region" description="Helical" evidence="12">
    <location>
        <begin position="1299"/>
        <end position="1319"/>
    </location>
</feature>
<feature type="repeat" description="ANK" evidence="10">
    <location>
        <begin position="384"/>
        <end position="417"/>
    </location>
</feature>
<dbReference type="PROSITE" id="PS50088">
    <property type="entry name" value="ANK_REPEAT"/>
    <property type="match status" value="21"/>
</dbReference>
<feature type="repeat" description="ANK" evidence="10">
    <location>
        <begin position="317"/>
        <end position="349"/>
    </location>
</feature>
<keyword evidence="9" id="KW-0407">Ion channel</keyword>
<evidence type="ECO:0000256" key="10">
    <source>
        <dbReference type="PROSITE-ProRule" id="PRU00023"/>
    </source>
</evidence>
<dbReference type="GO" id="GO:0005262">
    <property type="term" value="F:calcium channel activity"/>
    <property type="evidence" value="ECO:0007669"/>
    <property type="project" value="InterPro"/>
</dbReference>
<evidence type="ECO:0000256" key="7">
    <source>
        <dbReference type="ARBA" id="ARBA00023065"/>
    </source>
</evidence>
<dbReference type="SUPFAM" id="SSF48403">
    <property type="entry name" value="Ankyrin repeat"/>
    <property type="match status" value="4"/>
</dbReference>
<feature type="repeat" description="ANK" evidence="10">
    <location>
        <begin position="845"/>
        <end position="868"/>
    </location>
</feature>
<dbReference type="OrthoDB" id="6363110at2759"/>
<feature type="repeat" description="ANK" evidence="10">
    <location>
        <begin position="43"/>
        <end position="75"/>
    </location>
</feature>
<feature type="repeat" description="ANK" evidence="10">
    <location>
        <begin position="451"/>
        <end position="483"/>
    </location>
</feature>
<dbReference type="Pfam" id="PF00520">
    <property type="entry name" value="Ion_trans"/>
    <property type="match status" value="1"/>
</dbReference>